<dbReference type="Pfam" id="PF01661">
    <property type="entry name" value="Macro"/>
    <property type="match status" value="1"/>
</dbReference>
<dbReference type="CDD" id="cd02901">
    <property type="entry name" value="Macro_Poa1p-like"/>
    <property type="match status" value="1"/>
</dbReference>
<dbReference type="OrthoDB" id="9780211at2"/>
<name>A0A4Q9B428_9DEIN</name>
<organism evidence="3 4">
    <name type="scientific">Thermus thermamylovorans</name>
    <dbReference type="NCBI Taxonomy" id="2509362"/>
    <lineage>
        <taxon>Bacteria</taxon>
        <taxon>Thermotogati</taxon>
        <taxon>Deinococcota</taxon>
        <taxon>Deinococci</taxon>
        <taxon>Thermales</taxon>
        <taxon>Thermaceae</taxon>
        <taxon>Thermus</taxon>
    </lineage>
</organism>
<keyword evidence="4" id="KW-1185">Reference proteome</keyword>
<dbReference type="InterPro" id="IPR050892">
    <property type="entry name" value="ADP-ribose_metab_enzymes"/>
</dbReference>
<dbReference type="PANTHER" id="PTHR12521">
    <property type="entry name" value="PROTEIN C6ORF130"/>
    <property type="match status" value="1"/>
</dbReference>
<dbReference type="InterPro" id="IPR043472">
    <property type="entry name" value="Macro_dom-like"/>
</dbReference>
<protein>
    <submittedName>
        <fullName evidence="3">Appr-1-p processing protein</fullName>
    </submittedName>
</protein>
<dbReference type="AlphaFoldDB" id="A0A4Q9B428"/>
<sequence>MLRFVQGDLLKADVEALVNTVNTVGVMGKGVALQFKRAFPENYRAYAAACRRGEVQIGRVFVHDRGPLFRPRYILNFPTKRHWRQPSRLEYVEAGLRDLVRVVRELGIRSLALPPLGAGSGGLPWPAVRERIQAALEGLEGVEVLVFAPSPQGVTRFLSPTGKKPRLTPARAALLKLFGLYDALGETLGRLEAQKLAYFLQEAGLDLRLAFAANRYGPYAEALNHVLERLEGHYIVGFGDRTGRSRMRLKPNVLEEVLLFLADFPEADEAASRAASWIEGFESPYGLELLASVHWAVRREGARDWPGLQETLKRWNTRKARFPEAHLRVALVYLLRRGALLEGEWEAGVPGLPRDVAPVP</sequence>
<dbReference type="EMBL" id="SIJL01000007">
    <property type="protein sequence ID" value="TBH20533.1"/>
    <property type="molecule type" value="Genomic_DNA"/>
</dbReference>
<comment type="catalytic activity">
    <reaction evidence="1">
        <text>an N-(ADP-alpha-D-ribosyl)-thymidine in DNA + H2O = a thymidine in DNA + ADP-D-ribose</text>
        <dbReference type="Rhea" id="RHEA:71655"/>
        <dbReference type="Rhea" id="RHEA-COMP:13556"/>
        <dbReference type="Rhea" id="RHEA-COMP:18051"/>
        <dbReference type="ChEBI" id="CHEBI:15377"/>
        <dbReference type="ChEBI" id="CHEBI:57967"/>
        <dbReference type="ChEBI" id="CHEBI:137386"/>
        <dbReference type="ChEBI" id="CHEBI:191199"/>
    </reaction>
    <physiologicalReaction direction="left-to-right" evidence="1">
        <dbReference type="Rhea" id="RHEA:71656"/>
    </physiologicalReaction>
</comment>
<evidence type="ECO:0000313" key="3">
    <source>
        <dbReference type="EMBL" id="TBH20533.1"/>
    </source>
</evidence>
<dbReference type="PANTHER" id="PTHR12521:SF0">
    <property type="entry name" value="ADP-RIBOSE GLYCOHYDROLASE OARD1"/>
    <property type="match status" value="1"/>
</dbReference>
<evidence type="ECO:0000259" key="2">
    <source>
        <dbReference type="PROSITE" id="PS51154"/>
    </source>
</evidence>
<dbReference type="PROSITE" id="PS51154">
    <property type="entry name" value="MACRO"/>
    <property type="match status" value="1"/>
</dbReference>
<dbReference type="Proteomes" id="UP000292858">
    <property type="component" value="Unassembled WGS sequence"/>
</dbReference>
<evidence type="ECO:0000256" key="1">
    <source>
        <dbReference type="ARBA" id="ARBA00035885"/>
    </source>
</evidence>
<reference evidence="3 4" key="1">
    <citation type="submission" date="2019-02" db="EMBL/GenBank/DDBJ databases">
        <title>Thermus sp. a novel from hot spring.</title>
        <authorList>
            <person name="Zhao Z."/>
        </authorList>
    </citation>
    <scope>NUCLEOTIDE SEQUENCE [LARGE SCALE GENOMIC DNA]</scope>
    <source>
        <strain evidence="3 4">CFH 72773T</strain>
    </source>
</reference>
<dbReference type="InterPro" id="IPR002589">
    <property type="entry name" value="Macro_dom"/>
</dbReference>
<dbReference type="Gene3D" id="3.40.220.10">
    <property type="entry name" value="Leucine Aminopeptidase, subunit E, domain 1"/>
    <property type="match status" value="1"/>
</dbReference>
<accession>A0A4Q9B428</accession>
<evidence type="ECO:0000313" key="4">
    <source>
        <dbReference type="Proteomes" id="UP000292858"/>
    </source>
</evidence>
<dbReference type="GO" id="GO:0140291">
    <property type="term" value="P:peptidyl-glutamate ADP-deribosylation"/>
    <property type="evidence" value="ECO:0007669"/>
    <property type="project" value="TreeGrafter"/>
</dbReference>
<dbReference type="SUPFAM" id="SSF52949">
    <property type="entry name" value="Macro domain-like"/>
    <property type="match status" value="1"/>
</dbReference>
<gene>
    <name evidence="3" type="ORF">ETP66_06940</name>
</gene>
<comment type="caution">
    <text evidence="3">The sequence shown here is derived from an EMBL/GenBank/DDBJ whole genome shotgun (WGS) entry which is preliminary data.</text>
</comment>
<dbReference type="SMART" id="SM00506">
    <property type="entry name" value="A1pp"/>
    <property type="match status" value="1"/>
</dbReference>
<feature type="domain" description="Macro" evidence="2">
    <location>
        <begin position="1"/>
        <end position="165"/>
    </location>
</feature>
<proteinExistence type="predicted"/>